<keyword evidence="3 8" id="KW-0328">Glycosyltransferase</keyword>
<dbReference type="GO" id="GO:0016020">
    <property type="term" value="C:membrane"/>
    <property type="evidence" value="ECO:0007669"/>
    <property type="project" value="UniProtKB-SubCell"/>
</dbReference>
<dbReference type="EC" id="2.4.1.-" evidence="8"/>
<evidence type="ECO:0000313" key="9">
    <source>
        <dbReference type="Ensembl" id="ENSMMDP00005043992.1"/>
    </source>
</evidence>
<dbReference type="Pfam" id="PF01697">
    <property type="entry name" value="Glyco_transf_92"/>
    <property type="match status" value="1"/>
</dbReference>
<accession>A0A667ZSX8</accession>
<dbReference type="RefSeq" id="XP_029900346.1">
    <property type="nucleotide sequence ID" value="XM_030044486.1"/>
</dbReference>
<feature type="transmembrane region" description="Helical" evidence="8">
    <location>
        <begin position="12"/>
        <end position="33"/>
    </location>
</feature>
<dbReference type="GO" id="GO:0016757">
    <property type="term" value="F:glycosyltransferase activity"/>
    <property type="evidence" value="ECO:0007669"/>
    <property type="project" value="UniProtKB-UniRule"/>
</dbReference>
<sequence>MDIWKKYKGKFIFLLLVGFVFIVVFFIKSPLAYKTIPNLQTPTQDQPQPQHQPPSVCPLRTPGQTIIHLNNTKHLLVSAYMDQRVKHGDVRIIGIFRRDSIQPLLCVFCCNNQLHNSMSPAGILQHSDNFGFPFGTTDVMCAMPQDCKDPSVTLLPDSQNMTPFSQTFLPVQNQESGGKGVNTFQFSFTVCISSLFGNYNNVLQLTQTLEMYRLLGVNRVVIYNTSCGPEVDRVLQSYSQEGFVEVVPWPIDRHLTPSQGWLFSEHGGDLHYYGQLTTLNDCIYRNMDRSHYVLLNDLDEIIMPYQDRNLMSLMNKLQEQHPTAGVFFIENHIFPKKHFEPSGKFHRPQWEGVPGINILEHIYREEPDRRVFHPYKMIVQPSAVEQTSVHSVLKSFRGEVKVPPSVCRIIHVRVALQGHLTKEQLNVDTRLWDFHEELIPRVDEVLTRLGLLNSEGQS</sequence>
<keyword evidence="10" id="KW-1185">Reference proteome</keyword>
<evidence type="ECO:0000313" key="10">
    <source>
        <dbReference type="Proteomes" id="UP000472263"/>
    </source>
</evidence>
<keyword evidence="4 8" id="KW-0808">Transferase</keyword>
<dbReference type="Proteomes" id="UP000472263">
    <property type="component" value="Chromosome 22"/>
</dbReference>
<reference evidence="9" key="2">
    <citation type="submission" date="2025-08" db="UniProtKB">
        <authorList>
            <consortium name="Ensembl"/>
        </authorList>
    </citation>
    <scope>IDENTIFICATION</scope>
</reference>
<dbReference type="GO" id="GO:0005737">
    <property type="term" value="C:cytoplasm"/>
    <property type="evidence" value="ECO:0007669"/>
    <property type="project" value="TreeGrafter"/>
</dbReference>
<dbReference type="GeneTree" id="ENSGT00530000064359"/>
<dbReference type="RefSeq" id="XP_029900348.1">
    <property type="nucleotide sequence ID" value="XM_030044488.1"/>
</dbReference>
<keyword evidence="5 8" id="KW-0812">Transmembrane</keyword>
<dbReference type="AlphaFoldDB" id="A0A667ZSX8"/>
<dbReference type="InParanoid" id="A0A667ZSX8"/>
<keyword evidence="7 8" id="KW-0472">Membrane</keyword>
<dbReference type="PANTHER" id="PTHR21461:SF45">
    <property type="entry name" value="GLYCOSYLTRANSFERASE FAMILY 92 PROTEIN"/>
    <property type="match status" value="1"/>
</dbReference>
<evidence type="ECO:0000256" key="4">
    <source>
        <dbReference type="ARBA" id="ARBA00022679"/>
    </source>
</evidence>
<keyword evidence="6 8" id="KW-1133">Transmembrane helix</keyword>
<evidence type="ECO:0000256" key="6">
    <source>
        <dbReference type="ARBA" id="ARBA00022989"/>
    </source>
</evidence>
<evidence type="ECO:0000256" key="5">
    <source>
        <dbReference type="ARBA" id="ARBA00022692"/>
    </source>
</evidence>
<reference evidence="9" key="1">
    <citation type="submission" date="2019-06" db="EMBL/GenBank/DDBJ databases">
        <authorList>
            <consortium name="Wellcome Sanger Institute Data Sharing"/>
        </authorList>
    </citation>
    <scope>NUCLEOTIDE SEQUENCE [LARGE SCALE GENOMIC DNA]</scope>
</reference>
<evidence type="ECO:0000256" key="1">
    <source>
        <dbReference type="ARBA" id="ARBA00004167"/>
    </source>
</evidence>
<comment type="similarity">
    <text evidence="2 8">Belongs to the glycosyltransferase 92 family.</text>
</comment>
<proteinExistence type="inferred from homology"/>
<comment type="subcellular location">
    <subcellularLocation>
        <location evidence="1">Membrane</location>
        <topology evidence="1">Single-pass membrane protein</topology>
    </subcellularLocation>
</comment>
<evidence type="ECO:0000256" key="3">
    <source>
        <dbReference type="ARBA" id="ARBA00022676"/>
    </source>
</evidence>
<name>A0A667ZSX8_9TELE</name>
<dbReference type="OrthoDB" id="2526284at2759"/>
<evidence type="ECO:0000256" key="7">
    <source>
        <dbReference type="ARBA" id="ARBA00023136"/>
    </source>
</evidence>
<gene>
    <name evidence="9" type="primary">LOC115354213</name>
</gene>
<protein>
    <recommendedName>
        <fullName evidence="8">Glycosyltransferase family 92 protein</fullName>
        <ecNumber evidence="8">2.4.1.-</ecNumber>
    </recommendedName>
</protein>
<dbReference type="RefSeq" id="XP_029900347.1">
    <property type="nucleotide sequence ID" value="XM_030044487.1"/>
</dbReference>
<dbReference type="Ensembl" id="ENSMMDT00005044871.1">
    <property type="protein sequence ID" value="ENSMMDP00005043992.1"/>
    <property type="gene ID" value="ENSMMDG00005020203.1"/>
</dbReference>
<dbReference type="GeneID" id="115354213"/>
<evidence type="ECO:0000256" key="2">
    <source>
        <dbReference type="ARBA" id="ARBA00007647"/>
    </source>
</evidence>
<evidence type="ECO:0000256" key="8">
    <source>
        <dbReference type="RuleBase" id="RU366017"/>
    </source>
</evidence>
<dbReference type="PANTHER" id="PTHR21461">
    <property type="entry name" value="GLYCOSYLTRANSFERASE FAMILY 92 PROTEIN"/>
    <property type="match status" value="1"/>
</dbReference>
<reference evidence="9" key="3">
    <citation type="submission" date="2025-09" db="UniProtKB">
        <authorList>
            <consortium name="Ensembl"/>
        </authorList>
    </citation>
    <scope>IDENTIFICATION</scope>
</reference>
<dbReference type="InterPro" id="IPR008166">
    <property type="entry name" value="Glyco_transf_92"/>
</dbReference>
<organism evidence="9 10">
    <name type="scientific">Myripristis murdjan</name>
    <name type="common">pinecone soldierfish</name>
    <dbReference type="NCBI Taxonomy" id="586833"/>
    <lineage>
        <taxon>Eukaryota</taxon>
        <taxon>Metazoa</taxon>
        <taxon>Chordata</taxon>
        <taxon>Craniata</taxon>
        <taxon>Vertebrata</taxon>
        <taxon>Euteleostomi</taxon>
        <taxon>Actinopterygii</taxon>
        <taxon>Neopterygii</taxon>
        <taxon>Teleostei</taxon>
        <taxon>Neoteleostei</taxon>
        <taxon>Acanthomorphata</taxon>
        <taxon>Holocentriformes</taxon>
        <taxon>Holocentridae</taxon>
        <taxon>Myripristis</taxon>
    </lineage>
</organism>